<dbReference type="Proteomes" id="UP000327013">
    <property type="component" value="Unassembled WGS sequence"/>
</dbReference>
<reference evidence="4 5" key="1">
    <citation type="submission" date="2019-06" db="EMBL/GenBank/DDBJ databases">
        <title>A chromosomal-level reference genome of Carpinus fangiana (Coryloideae, Betulaceae).</title>
        <authorList>
            <person name="Yang X."/>
            <person name="Wang Z."/>
            <person name="Zhang L."/>
            <person name="Hao G."/>
            <person name="Liu J."/>
            <person name="Yang Y."/>
        </authorList>
    </citation>
    <scope>NUCLEOTIDE SEQUENCE [LARGE SCALE GENOMIC DNA]</scope>
    <source>
        <strain evidence="4">Cfa_2016G</strain>
        <tissue evidence="4">Leaf</tissue>
    </source>
</reference>
<dbReference type="InterPro" id="IPR027417">
    <property type="entry name" value="P-loop_NTPase"/>
</dbReference>
<dbReference type="Pfam" id="PF12796">
    <property type="entry name" value="Ank_2"/>
    <property type="match status" value="1"/>
</dbReference>
<dbReference type="Gene3D" id="3.40.50.300">
    <property type="entry name" value="P-loop containing nucleotide triphosphate hydrolases"/>
    <property type="match status" value="1"/>
</dbReference>
<evidence type="ECO:0000313" key="5">
    <source>
        <dbReference type="Proteomes" id="UP000327013"/>
    </source>
</evidence>
<accession>A0A5N6L356</accession>
<dbReference type="InterPro" id="IPR036770">
    <property type="entry name" value="Ankyrin_rpt-contain_sf"/>
</dbReference>
<evidence type="ECO:0000313" key="4">
    <source>
        <dbReference type="EMBL" id="KAB8648486.1"/>
    </source>
</evidence>
<name>A0A5N6L356_9ROSI</name>
<keyword evidence="1" id="KW-0677">Repeat</keyword>
<dbReference type="SMART" id="SM00248">
    <property type="entry name" value="ANK"/>
    <property type="match status" value="2"/>
</dbReference>
<keyword evidence="5" id="KW-1185">Reference proteome</keyword>
<evidence type="ECO:0000256" key="2">
    <source>
        <dbReference type="PROSITE-ProRule" id="PRU00023"/>
    </source>
</evidence>
<gene>
    <name evidence="4" type="ORF">FH972_026142</name>
</gene>
<dbReference type="PANTHER" id="PTHR10039">
    <property type="entry name" value="AMELOGENIN"/>
    <property type="match status" value="1"/>
</dbReference>
<dbReference type="OrthoDB" id="1577640at2759"/>
<dbReference type="InterPro" id="IPR056884">
    <property type="entry name" value="NPHP3-like_N"/>
</dbReference>
<evidence type="ECO:0000256" key="1">
    <source>
        <dbReference type="ARBA" id="ARBA00022737"/>
    </source>
</evidence>
<dbReference type="PANTHER" id="PTHR10039:SF16">
    <property type="entry name" value="GPI INOSITOL-DEACYLASE"/>
    <property type="match status" value="1"/>
</dbReference>
<feature type="domain" description="Nephrocystin 3-like N-terminal" evidence="3">
    <location>
        <begin position="196"/>
        <end position="352"/>
    </location>
</feature>
<dbReference type="PROSITE" id="PS50297">
    <property type="entry name" value="ANK_REP_REGION"/>
    <property type="match status" value="1"/>
</dbReference>
<organism evidence="4 5">
    <name type="scientific">Carpinus fangiana</name>
    <dbReference type="NCBI Taxonomy" id="176857"/>
    <lineage>
        <taxon>Eukaryota</taxon>
        <taxon>Viridiplantae</taxon>
        <taxon>Streptophyta</taxon>
        <taxon>Embryophyta</taxon>
        <taxon>Tracheophyta</taxon>
        <taxon>Spermatophyta</taxon>
        <taxon>Magnoliopsida</taxon>
        <taxon>eudicotyledons</taxon>
        <taxon>Gunneridae</taxon>
        <taxon>Pentapetalae</taxon>
        <taxon>rosids</taxon>
        <taxon>fabids</taxon>
        <taxon>Fagales</taxon>
        <taxon>Betulaceae</taxon>
        <taxon>Carpinus</taxon>
    </lineage>
</organism>
<dbReference type="SUPFAM" id="SSF48403">
    <property type="entry name" value="Ankyrin repeat"/>
    <property type="match status" value="1"/>
</dbReference>
<sequence>MDPASVIGVIGVTGQIIKVIYQYGDAVSECKVEVAGLRAELFGLQAALTHIERDLESSTAATSHPLASPNLTSPECRDMLEEARTILGQLATTLEQTASRSKRLAKQLVWPLKRKHVQGITAHLERLKTYFILAATHDTLQATKGIAESIRNCQVSLEDLKTSEEQRQLQVDIIKWLGPCETENAHIAALSVRLEGTNSWFLDEIFPQWTSEGAPLLWLKGIPGSGKTCIIAACINRMIQTPADSAVAYFYCSHNNSASQQARNIIASLVGQLYQHEPATRNHAVQVYHETRHSTNISTLIFLIKRMCGELSKNFFVFIDAVNECAEEMEPILQALCQLASQSEKVKLMLSSTEGATQLIQEASFKFQLKLKKVDMDPVMVTSDINTYIDARLSQEPRLVKLRPQLQSQIKEELQRKHQGSFRWAQCTFDDLADMGTPKAIKVALKGVTSGLSDIYMAVLDAIPRNVTDIALSMLSCLLTASRQLTISELAEAAAFTWSDDFDEDDRLIEPELAIRHLRILVRYDTSTQLVELAHSSVRDFLTSPDLCGKFYIDPAIAIFNLSVLCVEYLTLPAFQHICSGETALEERKQEWPFFEYASHFWTRHARASANVAKENVAAISKFLDSAHLPGGGNFASWYQCVYPQGTPIIWSTHPLYMCAREGLIEPLKVILAACDRDELERRGGSRGSTALHVAASIGELEAVRLLLAAGANPNECNDYGESGIQYALVKGYDETVHALLEGGATPNLLRCKICHDISDRMAKLLLYASEQYALPSELKVSVGSAQTPSQRAYLLSAMKYSMPTGV</sequence>
<dbReference type="SUPFAM" id="SSF52540">
    <property type="entry name" value="P-loop containing nucleoside triphosphate hydrolases"/>
    <property type="match status" value="1"/>
</dbReference>
<dbReference type="AlphaFoldDB" id="A0A5N6L356"/>
<feature type="repeat" description="ANK" evidence="2">
    <location>
        <begin position="687"/>
        <end position="719"/>
    </location>
</feature>
<dbReference type="Gene3D" id="1.25.40.20">
    <property type="entry name" value="Ankyrin repeat-containing domain"/>
    <property type="match status" value="1"/>
</dbReference>
<keyword evidence="2" id="KW-0040">ANK repeat</keyword>
<proteinExistence type="predicted"/>
<comment type="caution">
    <text evidence="4">The sequence shown here is derived from an EMBL/GenBank/DDBJ whole genome shotgun (WGS) entry which is preliminary data.</text>
</comment>
<protein>
    <recommendedName>
        <fullName evidence="3">Nephrocystin 3-like N-terminal domain-containing protein</fullName>
    </recommendedName>
</protein>
<evidence type="ECO:0000259" key="3">
    <source>
        <dbReference type="Pfam" id="PF24883"/>
    </source>
</evidence>
<dbReference type="InterPro" id="IPR002110">
    <property type="entry name" value="Ankyrin_rpt"/>
</dbReference>
<dbReference type="EMBL" id="VIBQ01000080">
    <property type="protein sequence ID" value="KAB8648486.1"/>
    <property type="molecule type" value="Genomic_DNA"/>
</dbReference>
<dbReference type="PROSITE" id="PS50088">
    <property type="entry name" value="ANK_REPEAT"/>
    <property type="match status" value="1"/>
</dbReference>
<dbReference type="Pfam" id="PF24883">
    <property type="entry name" value="NPHP3_N"/>
    <property type="match status" value="1"/>
</dbReference>